<dbReference type="PANTHER" id="PTHR31936">
    <property type="entry name" value="PROTEIN CBG18744"/>
    <property type="match status" value="1"/>
</dbReference>
<evidence type="ECO:0000313" key="2">
    <source>
        <dbReference type="EMBL" id="GMS97421.1"/>
    </source>
</evidence>
<dbReference type="PROSITE" id="PS50092">
    <property type="entry name" value="TSP1"/>
    <property type="match status" value="1"/>
</dbReference>
<feature type="non-terminal residue" evidence="2">
    <location>
        <position position="141"/>
    </location>
</feature>
<protein>
    <submittedName>
        <fullName evidence="2">Uncharacterized protein</fullName>
    </submittedName>
</protein>
<name>A0AAV5TT10_9BILA</name>
<sequence>MRVEILLLLCFAHGISAFSWAERIRCNVSKLIMSTTGSGVPFSPQDRSSCPPEGVWSEWTTTGPCATTCGSCSNATRTRTCTNKCGNCPCTGPSEDVGLCGLEMCAFPNPTCCDPYKKSLNDVTNDFFCGTGNVVVSECKS</sequence>
<keyword evidence="1" id="KW-0732">Signal</keyword>
<dbReference type="InterPro" id="IPR000884">
    <property type="entry name" value="TSP1_rpt"/>
</dbReference>
<reference evidence="2" key="1">
    <citation type="submission" date="2023-10" db="EMBL/GenBank/DDBJ databases">
        <title>Genome assembly of Pristionchus species.</title>
        <authorList>
            <person name="Yoshida K."/>
            <person name="Sommer R.J."/>
        </authorList>
    </citation>
    <scope>NUCLEOTIDE SEQUENCE</scope>
    <source>
        <strain evidence="2">RS0144</strain>
    </source>
</reference>
<evidence type="ECO:0000313" key="3">
    <source>
        <dbReference type="Proteomes" id="UP001432027"/>
    </source>
</evidence>
<dbReference type="Gene3D" id="2.20.100.10">
    <property type="entry name" value="Thrombospondin type-1 (TSP1) repeat"/>
    <property type="match status" value="1"/>
</dbReference>
<dbReference type="EMBL" id="BTSX01000004">
    <property type="protein sequence ID" value="GMS97421.1"/>
    <property type="molecule type" value="Genomic_DNA"/>
</dbReference>
<evidence type="ECO:0000256" key="1">
    <source>
        <dbReference type="SAM" id="SignalP"/>
    </source>
</evidence>
<proteinExistence type="predicted"/>
<keyword evidence="3" id="KW-1185">Reference proteome</keyword>
<dbReference type="Proteomes" id="UP001432027">
    <property type="component" value="Unassembled WGS sequence"/>
</dbReference>
<organism evidence="2 3">
    <name type="scientific">Pristionchus entomophagus</name>
    <dbReference type="NCBI Taxonomy" id="358040"/>
    <lineage>
        <taxon>Eukaryota</taxon>
        <taxon>Metazoa</taxon>
        <taxon>Ecdysozoa</taxon>
        <taxon>Nematoda</taxon>
        <taxon>Chromadorea</taxon>
        <taxon>Rhabditida</taxon>
        <taxon>Rhabditina</taxon>
        <taxon>Diplogasteromorpha</taxon>
        <taxon>Diplogasteroidea</taxon>
        <taxon>Neodiplogasteridae</taxon>
        <taxon>Pristionchus</taxon>
    </lineage>
</organism>
<comment type="caution">
    <text evidence="2">The sequence shown here is derived from an EMBL/GenBank/DDBJ whole genome shotgun (WGS) entry which is preliminary data.</text>
</comment>
<feature type="signal peptide" evidence="1">
    <location>
        <begin position="1"/>
        <end position="17"/>
    </location>
</feature>
<feature type="chain" id="PRO_5043495770" evidence="1">
    <location>
        <begin position="18"/>
        <end position="141"/>
    </location>
</feature>
<dbReference type="AlphaFoldDB" id="A0AAV5TT10"/>
<dbReference type="SUPFAM" id="SSF82895">
    <property type="entry name" value="TSP-1 type 1 repeat"/>
    <property type="match status" value="1"/>
</dbReference>
<gene>
    <name evidence="2" type="ORF">PENTCL1PPCAC_19596</name>
</gene>
<accession>A0AAV5TT10</accession>
<dbReference type="InterPro" id="IPR036383">
    <property type="entry name" value="TSP1_rpt_sf"/>
</dbReference>
<dbReference type="PANTHER" id="PTHR31936:SF2">
    <property type="entry name" value="FLO11 DOMAIN-CONTAINING PROTEIN"/>
    <property type="match status" value="1"/>
</dbReference>